<dbReference type="PANTHER" id="PTHR13343">
    <property type="entry name" value="CREG1 PROTEIN"/>
    <property type="match status" value="1"/>
</dbReference>
<feature type="domain" description="CREG-like beta-barrel" evidence="3">
    <location>
        <begin position="31"/>
        <end position="177"/>
    </location>
</feature>
<feature type="region of interest" description="Disordered" evidence="1">
    <location>
        <begin position="1"/>
        <end position="33"/>
    </location>
</feature>
<dbReference type="RefSeq" id="WP_048472291.1">
    <property type="nucleotide sequence ID" value="NZ_JYNL01000064.1"/>
</dbReference>
<dbReference type="InterPro" id="IPR037119">
    <property type="entry name" value="Haem_oxidase_HugZ-like_sf"/>
</dbReference>
<dbReference type="Gene3D" id="2.30.110.10">
    <property type="entry name" value="Electron Transport, Fmn-binding Protein, Chain A"/>
    <property type="match status" value="1"/>
</dbReference>
<dbReference type="SMR" id="A0A0J6YBM8"/>
<reference evidence="4 5" key="1">
    <citation type="journal article" date="2015" name="Genome Biol. Evol.">
        <title>Characterization of Three Mycobacterium spp. with Potential Use in Bioremediation by Genome Sequencing and Comparative Genomics.</title>
        <authorList>
            <person name="Das S."/>
            <person name="Pettersson B.M."/>
            <person name="Behra P.R."/>
            <person name="Ramesh M."/>
            <person name="Dasgupta S."/>
            <person name="Bhattacharya A."/>
            <person name="Kirsebom L.A."/>
        </authorList>
    </citation>
    <scope>NUCLEOTIDE SEQUENCE [LARGE SCALE GENOMIC DNA]</scope>
    <source>
        <strain evidence="4 5">DSM 43826</strain>
    </source>
</reference>
<sequence length="270" mass="28135">MTSASPPRDHGDPGDAPTVPPPLTAPVNPARPSAAEEARTIAASTNSATLASLTAEGDPWASFVTYGLLDGAPVLCVSNLAEHGRNLAGDPRASLAIVAPATESDPLANARVTLAGRVERPRGDEQAAAREAHLAAVAAAKYYIDYTDFSLWVLRVQRVRWVGGYGRMESTSGADYTAAAPDPVGAYAAGAVTHLNEDHADALAAMARALGGYPDTTAASCTGVDRYGLDLRLQTDRGMAYTRVGFAAPIDSIDELRSAAVELTRRARGH</sequence>
<accession>A0A0J6YBM8</accession>
<keyword evidence="5" id="KW-1185">Reference proteome</keyword>
<gene>
    <name evidence="4" type="ORF">MCHLDSM_05119</name>
</gene>
<dbReference type="STRING" id="37916.MCHLDSM_05119"/>
<dbReference type="GO" id="GO:0005737">
    <property type="term" value="C:cytoplasm"/>
    <property type="evidence" value="ECO:0007669"/>
    <property type="project" value="UniProtKB-ARBA"/>
</dbReference>
<dbReference type="Gene3D" id="3.20.180.10">
    <property type="entry name" value="PNP-oxidase-like"/>
    <property type="match status" value="1"/>
</dbReference>
<dbReference type="InterPro" id="IPR019595">
    <property type="entry name" value="DUF2470"/>
</dbReference>
<dbReference type="AlphaFoldDB" id="A0A0J6YBM8"/>
<dbReference type="Proteomes" id="UP000036513">
    <property type="component" value="Unassembled WGS sequence"/>
</dbReference>
<feature type="domain" description="DUF2470" evidence="2">
    <location>
        <begin position="189"/>
        <end position="263"/>
    </location>
</feature>
<dbReference type="SUPFAM" id="SSF50475">
    <property type="entry name" value="FMN-binding split barrel"/>
    <property type="match status" value="1"/>
</dbReference>
<dbReference type="InterPro" id="IPR055343">
    <property type="entry name" value="CREG_beta-barrel"/>
</dbReference>
<dbReference type="PATRIC" id="fig|37916.4.peg.5125"/>
<name>A0A0J6YBM8_9MYCO</name>
<organism evidence="4 5">
    <name type="scientific">Mycolicibacterium chlorophenolicum</name>
    <dbReference type="NCBI Taxonomy" id="37916"/>
    <lineage>
        <taxon>Bacteria</taxon>
        <taxon>Bacillati</taxon>
        <taxon>Actinomycetota</taxon>
        <taxon>Actinomycetes</taxon>
        <taxon>Mycobacteriales</taxon>
        <taxon>Mycobacteriaceae</taxon>
        <taxon>Mycolicibacterium</taxon>
    </lineage>
</organism>
<dbReference type="PANTHER" id="PTHR13343:SF24">
    <property type="entry name" value="OS07G0573800 PROTEIN"/>
    <property type="match status" value="1"/>
</dbReference>
<protein>
    <submittedName>
        <fullName evidence="4">Pyridoxamine 5'-phosphate oxidase</fullName>
    </submittedName>
</protein>
<proteinExistence type="predicted"/>
<dbReference type="Pfam" id="PF13883">
    <property type="entry name" value="CREG_beta-barrel"/>
    <property type="match status" value="1"/>
</dbReference>
<dbReference type="EMBL" id="JYNL01000064">
    <property type="protein sequence ID" value="KMO70231.1"/>
    <property type="molecule type" value="Genomic_DNA"/>
</dbReference>
<dbReference type="InterPro" id="IPR012349">
    <property type="entry name" value="Split_barrel_FMN-bd"/>
</dbReference>
<evidence type="ECO:0000313" key="5">
    <source>
        <dbReference type="Proteomes" id="UP000036513"/>
    </source>
</evidence>
<evidence type="ECO:0000259" key="2">
    <source>
        <dbReference type="Pfam" id="PF10615"/>
    </source>
</evidence>
<comment type="caution">
    <text evidence="4">The sequence shown here is derived from an EMBL/GenBank/DDBJ whole genome shotgun (WGS) entry which is preliminary data.</text>
</comment>
<evidence type="ECO:0000256" key="1">
    <source>
        <dbReference type="SAM" id="MobiDB-lite"/>
    </source>
</evidence>
<evidence type="ECO:0000313" key="4">
    <source>
        <dbReference type="EMBL" id="KMO70231.1"/>
    </source>
</evidence>
<evidence type="ECO:0000259" key="3">
    <source>
        <dbReference type="Pfam" id="PF13883"/>
    </source>
</evidence>
<dbReference type="Pfam" id="PF10615">
    <property type="entry name" value="DUF2470"/>
    <property type="match status" value="1"/>
</dbReference>